<keyword evidence="3" id="KW-1185">Reference proteome</keyword>
<evidence type="ECO:0000313" key="2">
    <source>
        <dbReference type="EMBL" id="NER11630.1"/>
    </source>
</evidence>
<feature type="transmembrane region" description="Helical" evidence="1">
    <location>
        <begin position="83"/>
        <end position="106"/>
    </location>
</feature>
<reference evidence="2 3" key="1">
    <citation type="submission" date="2020-01" db="EMBL/GenBank/DDBJ databases">
        <title>Muriicola jejuensis KCTC 22299.</title>
        <authorList>
            <person name="Wang G."/>
        </authorList>
    </citation>
    <scope>NUCLEOTIDE SEQUENCE [LARGE SCALE GENOMIC DNA]</scope>
    <source>
        <strain evidence="2 3">KCTC 22299</strain>
    </source>
</reference>
<accession>A0A6P0UGP7</accession>
<keyword evidence="1" id="KW-0812">Transmembrane</keyword>
<name>A0A6P0UGP7_9FLAO</name>
<organism evidence="2 3">
    <name type="scientific">Muriicola jejuensis</name>
    <dbReference type="NCBI Taxonomy" id="504488"/>
    <lineage>
        <taxon>Bacteria</taxon>
        <taxon>Pseudomonadati</taxon>
        <taxon>Bacteroidota</taxon>
        <taxon>Flavobacteriia</taxon>
        <taxon>Flavobacteriales</taxon>
        <taxon>Flavobacteriaceae</taxon>
        <taxon>Muriicola</taxon>
    </lineage>
</organism>
<dbReference type="EMBL" id="JAABOP010000006">
    <property type="protein sequence ID" value="NER11630.1"/>
    <property type="molecule type" value="Genomic_DNA"/>
</dbReference>
<gene>
    <name evidence="2" type="ORF">GWK09_13950</name>
</gene>
<feature type="transmembrane region" description="Helical" evidence="1">
    <location>
        <begin position="54"/>
        <end position="76"/>
    </location>
</feature>
<feature type="transmembrane region" description="Helical" evidence="1">
    <location>
        <begin position="112"/>
        <end position="135"/>
    </location>
</feature>
<dbReference type="AlphaFoldDB" id="A0A6P0UGP7"/>
<feature type="transmembrane region" description="Helical" evidence="1">
    <location>
        <begin position="12"/>
        <end position="34"/>
    </location>
</feature>
<proteinExistence type="predicted"/>
<dbReference type="RefSeq" id="WP_163694087.1">
    <property type="nucleotide sequence ID" value="NZ_FXTW01000005.1"/>
</dbReference>
<keyword evidence="1" id="KW-0472">Membrane</keyword>
<comment type="caution">
    <text evidence="2">The sequence shown here is derived from an EMBL/GenBank/DDBJ whole genome shotgun (WGS) entry which is preliminary data.</text>
</comment>
<protein>
    <recommendedName>
        <fullName evidence="4">DUF4293 family protein</fullName>
    </recommendedName>
</protein>
<dbReference type="Proteomes" id="UP000468443">
    <property type="component" value="Unassembled WGS sequence"/>
</dbReference>
<evidence type="ECO:0008006" key="4">
    <source>
        <dbReference type="Google" id="ProtNLM"/>
    </source>
</evidence>
<keyword evidence="1" id="KW-1133">Transmembrane helix</keyword>
<sequence length="148" mass="16414">MLETKPNAIRTVGGIIIAISVMMIFSNSLFVIFGSDFDEPNSTSGFDPFNYFNVLGYAFIFIGVALFIGGVFLLKFKLWANRLLTAVAGLAGTAILIIFLVIAYIMPSEPSIALIFKIAFSFFAFLAAIPFVLLIRFLNRERILKHFA</sequence>
<evidence type="ECO:0000313" key="3">
    <source>
        <dbReference type="Proteomes" id="UP000468443"/>
    </source>
</evidence>
<evidence type="ECO:0000256" key="1">
    <source>
        <dbReference type="SAM" id="Phobius"/>
    </source>
</evidence>